<evidence type="ECO:0000256" key="1">
    <source>
        <dbReference type="ARBA" id="ARBA00010457"/>
    </source>
</evidence>
<name>N1WYP0_9FLAO</name>
<keyword evidence="4" id="KW-1185">Reference proteome</keyword>
<dbReference type="AlphaFoldDB" id="N1WYP0"/>
<organism evidence="3 4">
    <name type="scientific">Psychroflexus gondwanensis ACAM 44</name>
    <dbReference type="NCBI Taxonomy" id="1189619"/>
    <lineage>
        <taxon>Bacteria</taxon>
        <taxon>Pseudomonadati</taxon>
        <taxon>Bacteroidota</taxon>
        <taxon>Flavobacteriia</taxon>
        <taxon>Flavobacteriales</taxon>
        <taxon>Flavobacteriaceae</taxon>
        <taxon>Psychroflexus</taxon>
    </lineage>
</organism>
<comment type="caution">
    <text evidence="3">The sequence shown here is derived from an EMBL/GenBank/DDBJ whole genome shotgun (WGS) entry which is preliminary data.</text>
</comment>
<evidence type="ECO:0000313" key="3">
    <source>
        <dbReference type="EMBL" id="EMY80963.1"/>
    </source>
</evidence>
<dbReference type="RefSeq" id="WP_003441231.1">
    <property type="nucleotide sequence ID" value="NZ_APLF01000009.1"/>
</dbReference>
<dbReference type="GO" id="GO:0046872">
    <property type="term" value="F:metal ion binding"/>
    <property type="evidence" value="ECO:0007669"/>
    <property type="project" value="InterPro"/>
</dbReference>
<evidence type="ECO:0000313" key="4">
    <source>
        <dbReference type="Proteomes" id="UP000012317"/>
    </source>
</evidence>
<dbReference type="Proteomes" id="UP000012317">
    <property type="component" value="Unassembled WGS sequence"/>
</dbReference>
<sequence>MKKMKTLSLLLLVGFIFTACSEDDNGIGNPGPALDFISYDLGEKSDSGVSGVATFNELQGGAVQLIIEVVGTSAGNMHPAHIHMNSAFEGGSIIVPLEDVDGATGLSITEFSSDVDGNSISFEDIEGLDAYINVHLSANALGTIVAQGDIGENDLTGEEKSYDLGEKDVAGISGTVLFQERVNGFALATISLDGTPADGTHPAHIHMNSALEGGGIIFTFNPVNGATGMSVTDTSESAQTGEDPLIYTDIVEIDAYVNVHLSASALGTIVAQGDIGENGLTGEEKSYDLDEKDAPGISGTVLFQERENGEALATISLVGTPDGGVHPAHIHSGNAAVGGPVILTFTSVDGTTGMSQSNVAELNDGTEFGYADVLDVDGYVNVHLSATQIQTIVAQGDIGANVE</sequence>
<dbReference type="GO" id="GO:0006801">
    <property type="term" value="P:superoxide metabolic process"/>
    <property type="evidence" value="ECO:0007669"/>
    <property type="project" value="InterPro"/>
</dbReference>
<accession>N1WYP0</accession>
<dbReference type="EMBL" id="APLF01000009">
    <property type="protein sequence ID" value="EMY80963.1"/>
    <property type="molecule type" value="Genomic_DNA"/>
</dbReference>
<proteinExistence type="inferred from homology"/>
<evidence type="ECO:0008006" key="5">
    <source>
        <dbReference type="Google" id="ProtNLM"/>
    </source>
</evidence>
<gene>
    <name evidence="3" type="ORF">pgond44_10391</name>
</gene>
<dbReference type="STRING" id="1189619.pgond44_10391"/>
<dbReference type="eggNOG" id="COG2032">
    <property type="taxonomic scope" value="Bacteria"/>
</dbReference>
<protein>
    <recommendedName>
        <fullName evidence="5">CHRD domain-containing protein</fullName>
    </recommendedName>
</protein>
<feature type="signal peptide" evidence="2">
    <location>
        <begin position="1"/>
        <end position="21"/>
    </location>
</feature>
<dbReference type="InterPro" id="IPR036423">
    <property type="entry name" value="SOD-like_Cu/Zn_dom_sf"/>
</dbReference>
<dbReference type="PROSITE" id="PS51257">
    <property type="entry name" value="PROKAR_LIPOPROTEIN"/>
    <property type="match status" value="1"/>
</dbReference>
<evidence type="ECO:0000256" key="2">
    <source>
        <dbReference type="SAM" id="SignalP"/>
    </source>
</evidence>
<reference evidence="3 4" key="1">
    <citation type="journal article" date="2014" name="Genome Biol. Evol.">
        <title>Extensive gene acquisition in the extremely psychrophilic bacterial species Psychroflexus torquis and the link to sea-ice ecosystem specialism.</title>
        <authorList>
            <person name="Feng S."/>
            <person name="Powell S.M."/>
            <person name="Wilson R."/>
            <person name="Bowman J.P."/>
        </authorList>
    </citation>
    <scope>NUCLEOTIDE SEQUENCE [LARGE SCALE GENOMIC DNA]</scope>
    <source>
        <strain evidence="3 4">ACAM 44</strain>
    </source>
</reference>
<dbReference type="SUPFAM" id="SSF49329">
    <property type="entry name" value="Cu,Zn superoxide dismutase-like"/>
    <property type="match status" value="3"/>
</dbReference>
<feature type="chain" id="PRO_5004113397" description="CHRD domain-containing protein" evidence="2">
    <location>
        <begin position="22"/>
        <end position="403"/>
    </location>
</feature>
<keyword evidence="2" id="KW-0732">Signal</keyword>
<comment type="similarity">
    <text evidence="1">Belongs to the Cu-Zn superoxide dismutase family.</text>
</comment>
<dbReference type="PATRIC" id="fig|1189619.4.peg.2142"/>